<dbReference type="InterPro" id="IPR018891">
    <property type="entry name" value="AIPR_C"/>
</dbReference>
<reference evidence="4 5" key="1">
    <citation type="submission" date="2018-04" db="EMBL/GenBank/DDBJ databases">
        <title>Genomic Encyclopedia of Type Strains, Phase III (KMG-III): the genomes of soil and plant-associated and newly described type strains.</title>
        <authorList>
            <person name="Whitman W."/>
        </authorList>
    </citation>
    <scope>NUCLEOTIDE SEQUENCE [LARGE SCALE GENOMIC DNA]</scope>
    <source>
        <strain evidence="4 5">JA192</strain>
    </source>
</reference>
<proteinExistence type="predicted"/>
<keyword evidence="5" id="KW-1185">Reference proteome</keyword>
<feature type="domain" description="Abortive infection phage resistance protein N-terminal" evidence="3">
    <location>
        <begin position="30"/>
        <end position="185"/>
    </location>
</feature>
<evidence type="ECO:0000259" key="2">
    <source>
        <dbReference type="Pfam" id="PF10592"/>
    </source>
</evidence>
<evidence type="ECO:0000313" key="5">
    <source>
        <dbReference type="Proteomes" id="UP000240800"/>
    </source>
</evidence>
<feature type="region of interest" description="Disordered" evidence="1">
    <location>
        <begin position="692"/>
        <end position="714"/>
    </location>
</feature>
<evidence type="ECO:0000313" key="4">
    <source>
        <dbReference type="EMBL" id="PTM81872.1"/>
    </source>
</evidence>
<dbReference type="Proteomes" id="UP000240800">
    <property type="component" value="Unassembled WGS sequence"/>
</dbReference>
<accession>A0ABX5JDF1</accession>
<evidence type="ECO:0000256" key="1">
    <source>
        <dbReference type="SAM" id="MobiDB-lite"/>
    </source>
</evidence>
<evidence type="ECO:0000259" key="3">
    <source>
        <dbReference type="Pfam" id="PF22879"/>
    </source>
</evidence>
<comment type="caution">
    <text evidence="4">The sequence shown here is derived from an EMBL/GenBank/DDBJ whole genome shotgun (WGS) entry which is preliminary data.</text>
</comment>
<dbReference type="EMBL" id="PZZW01000001">
    <property type="protein sequence ID" value="PTM81872.1"/>
    <property type="molecule type" value="Genomic_DNA"/>
</dbReference>
<protein>
    <submittedName>
        <fullName evidence="4">AIPR protein</fullName>
    </submittedName>
</protein>
<dbReference type="RefSeq" id="WP_069330672.1">
    <property type="nucleotide sequence ID" value="NZ_MABH01000051.1"/>
</dbReference>
<feature type="domain" description="Abortive phage infection protein C-terminal" evidence="2">
    <location>
        <begin position="244"/>
        <end position="565"/>
    </location>
</feature>
<dbReference type="Pfam" id="PF22879">
    <property type="entry name" value="AIPR_N"/>
    <property type="match status" value="1"/>
</dbReference>
<dbReference type="Pfam" id="PF10592">
    <property type="entry name" value="AIPR"/>
    <property type="match status" value="1"/>
</dbReference>
<dbReference type="InterPro" id="IPR055101">
    <property type="entry name" value="AIPR_N"/>
</dbReference>
<name>A0ABX5JDF1_9RHOB</name>
<sequence length="714" mass="80313">MSELEEYHQNLMADIRREADTSGIFPVEAFFDRMAERLSEAGEIDVAHPSFYCPAGLDGGQRLRIDGYAGDPRDSEGVLGLIVCDFADSDKVQTFGKQDVPRILNPLIRFLKKARTEEFRDSLNEANPAFQVSDLIITTWSQVTKVKLILVSNRQYIGRDDTVKLADIGDVPITWSVWDLARFERFDRSGQAREDVVIHFARDFGAPLPALKASQNGAALESYLLIVPGEQLAAVYDRWGARLLEANVRSFLQARAKTNKGIQKTIKDEPELFFPYNNGLSATADAVSCVRTNDGLAIDSISNLQIVNGAQTTGSIHAGLKSARDQLPHVFVQMKLTVVPPDRSEDIVPKISEYANTQNKVNAADFFSNHPFHIRMEQFSRNVIFTAREGERHDTKWFYERSRGQFINARARLTPAQQKKFDLEFPKSQLFSKTDLAKFEFSAAGQPHIVSRGAQKNFAEFAKDIGEAWSRSDARYDELWYKRLISKAILFRWLETEVPKQPWYEGGYRANIVTYAMAKVFHDANGEKQVLDLDAIWRRQSVPDPLRRALLLAAAEAHDVITHPPAGVRNMSEWAKQQACWNGIKARTLNHDDDFETCLILLDSARVAKRDEKAKKAMTEGINAQSEVVTLGAKFWQEVLAWGCERKRLTPKDQQILGICASMPRRLPTDLQSHHALDALSRLRTMGFGDGQGHSDAQCAPLSKARAADAQVTE</sequence>
<gene>
    <name evidence="4" type="ORF">C8J29_101819</name>
</gene>
<organism evidence="4 5">
    <name type="scientific">Cereibacter johrii</name>
    <dbReference type="NCBI Taxonomy" id="445629"/>
    <lineage>
        <taxon>Bacteria</taxon>
        <taxon>Pseudomonadati</taxon>
        <taxon>Pseudomonadota</taxon>
        <taxon>Alphaproteobacteria</taxon>
        <taxon>Rhodobacterales</taxon>
        <taxon>Paracoccaceae</taxon>
        <taxon>Cereibacter</taxon>
    </lineage>
</organism>